<evidence type="ECO:0000256" key="4">
    <source>
        <dbReference type="SAM" id="SignalP"/>
    </source>
</evidence>
<dbReference type="Gene3D" id="3.40.50.2300">
    <property type="match status" value="2"/>
</dbReference>
<dbReference type="AlphaFoldDB" id="G5IKN7"/>
<dbReference type="InterPro" id="IPR050555">
    <property type="entry name" value="Bact_Solute-Bind_Prot2"/>
</dbReference>
<dbReference type="PANTHER" id="PTHR30036:SF7">
    <property type="entry name" value="ABC TRANSPORTER PERIPLASMIC-BINDING PROTEIN YPHF"/>
    <property type="match status" value="1"/>
</dbReference>
<feature type="chain" id="PRO_5003478848" description="Periplasmic binding protein domain-containing protein" evidence="4">
    <location>
        <begin position="21"/>
        <end position="374"/>
    </location>
</feature>
<dbReference type="HOGENOM" id="CLU_786862_0_0_9"/>
<comment type="similarity">
    <text evidence="2">Belongs to the bacterial solute-binding protein 2 family.</text>
</comment>
<gene>
    <name evidence="6" type="ORF">HMPREF9473_04065</name>
</gene>
<feature type="signal peptide" evidence="4">
    <location>
        <begin position="1"/>
        <end position="20"/>
    </location>
</feature>
<evidence type="ECO:0000259" key="5">
    <source>
        <dbReference type="Pfam" id="PF13407"/>
    </source>
</evidence>
<sequence>MKMRKLFAVILAASLTTVCAAGCGSKTAEGSAATAGTETTGAVKESTVKESEMTTSKEADGEAATEGKTTTDYSHIEKVKIALIGGASGGNFWGNIETGFNTEIASRGWEGVYWAPSTTGGGDAAVLDLAETALIQGYNVICPVINDVSIFEDFLTRASEDGVLVIAFNSNPGEDSVIAQVGIDSAESGKQQGGQIADFAKKLGIEEIKYINMCSALSNTNQQATKGGVLEGLAENFGGTVTELGEGESEDNAATAQDAIGSLFIANPDINTIFCIDQYSAVGAASYIEENGLQGKVIACGLSLDSDALQRVKDGALNATSSVDSVYMGGEQLCSVAEAIISGAEFEYKNFPPKIWVLPEDVDAYAAEHGITLN</sequence>
<dbReference type="InterPro" id="IPR028082">
    <property type="entry name" value="Peripla_BP_I"/>
</dbReference>
<comment type="caution">
    <text evidence="6">The sequence shown here is derived from an EMBL/GenBank/DDBJ whole genome shotgun (WGS) entry which is preliminary data.</text>
</comment>
<reference evidence="6 7" key="1">
    <citation type="submission" date="2011-08" db="EMBL/GenBank/DDBJ databases">
        <title>The Genome Sequence of Clostridium hathewayi WAL-18680.</title>
        <authorList>
            <consortium name="The Broad Institute Genome Sequencing Platform"/>
            <person name="Earl A."/>
            <person name="Ward D."/>
            <person name="Feldgarden M."/>
            <person name="Gevers D."/>
            <person name="Finegold S.M."/>
            <person name="Summanen P.H."/>
            <person name="Molitoris D.R."/>
            <person name="Song M."/>
            <person name="Daigneault M."/>
            <person name="Allen-Vercoe E."/>
            <person name="Young S.K."/>
            <person name="Zeng Q."/>
            <person name="Gargeya S."/>
            <person name="Fitzgerald M."/>
            <person name="Haas B."/>
            <person name="Abouelleil A."/>
            <person name="Alvarado L."/>
            <person name="Arachchi H.M."/>
            <person name="Berlin A."/>
            <person name="Brown A."/>
            <person name="Chapman S.B."/>
            <person name="Chen Z."/>
            <person name="Dunbar C."/>
            <person name="Freedman E."/>
            <person name="Gearin G."/>
            <person name="Gellesch M."/>
            <person name="Goldberg J."/>
            <person name="Griggs A."/>
            <person name="Gujja S."/>
            <person name="Heiman D."/>
            <person name="Howarth C."/>
            <person name="Larson L."/>
            <person name="Lui A."/>
            <person name="MacDonald P.J.P."/>
            <person name="Montmayeur A."/>
            <person name="Murphy C."/>
            <person name="Neiman D."/>
            <person name="Pearson M."/>
            <person name="Priest M."/>
            <person name="Roberts A."/>
            <person name="Saif S."/>
            <person name="Shea T."/>
            <person name="Shenoy N."/>
            <person name="Sisk P."/>
            <person name="Stolte C."/>
            <person name="Sykes S."/>
            <person name="Wortman J."/>
            <person name="Nusbaum C."/>
            <person name="Birren B."/>
        </authorList>
    </citation>
    <scope>NUCLEOTIDE SEQUENCE [LARGE SCALE GENOMIC DNA]</scope>
    <source>
        <strain evidence="6 7">WAL-18680</strain>
    </source>
</reference>
<dbReference type="PATRIC" id="fig|742737.3.peg.4049"/>
<dbReference type="CDD" id="cd01536">
    <property type="entry name" value="PBP1_ABC_sugar_binding-like"/>
    <property type="match status" value="1"/>
</dbReference>
<dbReference type="EMBL" id="ADLN01000112">
    <property type="protein sequence ID" value="EHI57969.1"/>
    <property type="molecule type" value="Genomic_DNA"/>
</dbReference>
<feature type="compositionally biased region" description="Basic and acidic residues" evidence="3">
    <location>
        <begin position="46"/>
        <end position="60"/>
    </location>
</feature>
<dbReference type="Proteomes" id="UP000005384">
    <property type="component" value="Unassembled WGS sequence"/>
</dbReference>
<feature type="region of interest" description="Disordered" evidence="3">
    <location>
        <begin position="27"/>
        <end position="69"/>
    </location>
</feature>
<evidence type="ECO:0000313" key="6">
    <source>
        <dbReference type="EMBL" id="EHI57969.1"/>
    </source>
</evidence>
<comment type="subcellular location">
    <subcellularLocation>
        <location evidence="1">Cell envelope</location>
    </subcellularLocation>
</comment>
<dbReference type="GO" id="GO:0030246">
    <property type="term" value="F:carbohydrate binding"/>
    <property type="evidence" value="ECO:0007669"/>
    <property type="project" value="TreeGrafter"/>
</dbReference>
<organism evidence="6 7">
    <name type="scientific">Hungatella hathewayi WAL-18680</name>
    <dbReference type="NCBI Taxonomy" id="742737"/>
    <lineage>
        <taxon>Bacteria</taxon>
        <taxon>Bacillati</taxon>
        <taxon>Bacillota</taxon>
        <taxon>Clostridia</taxon>
        <taxon>Lachnospirales</taxon>
        <taxon>Lachnospiraceae</taxon>
        <taxon>Hungatella</taxon>
    </lineage>
</organism>
<name>G5IKN7_9FIRM</name>
<evidence type="ECO:0000256" key="2">
    <source>
        <dbReference type="ARBA" id="ARBA00007639"/>
    </source>
</evidence>
<keyword evidence="4" id="KW-0732">Signal</keyword>
<dbReference type="InterPro" id="IPR025997">
    <property type="entry name" value="SBP_2_dom"/>
</dbReference>
<feature type="compositionally biased region" description="Low complexity" evidence="3">
    <location>
        <begin position="27"/>
        <end position="42"/>
    </location>
</feature>
<dbReference type="OrthoDB" id="9769193at2"/>
<feature type="domain" description="Periplasmic binding protein" evidence="5">
    <location>
        <begin position="81"/>
        <end position="344"/>
    </location>
</feature>
<dbReference type="Pfam" id="PF13407">
    <property type="entry name" value="Peripla_BP_4"/>
    <property type="match status" value="1"/>
</dbReference>
<evidence type="ECO:0000256" key="3">
    <source>
        <dbReference type="SAM" id="MobiDB-lite"/>
    </source>
</evidence>
<accession>G5IKN7</accession>
<evidence type="ECO:0000313" key="7">
    <source>
        <dbReference type="Proteomes" id="UP000005384"/>
    </source>
</evidence>
<dbReference type="GO" id="GO:0030288">
    <property type="term" value="C:outer membrane-bounded periplasmic space"/>
    <property type="evidence" value="ECO:0007669"/>
    <property type="project" value="TreeGrafter"/>
</dbReference>
<keyword evidence="7" id="KW-1185">Reference proteome</keyword>
<evidence type="ECO:0000256" key="1">
    <source>
        <dbReference type="ARBA" id="ARBA00004196"/>
    </source>
</evidence>
<dbReference type="SUPFAM" id="SSF53822">
    <property type="entry name" value="Periplasmic binding protein-like I"/>
    <property type="match status" value="1"/>
</dbReference>
<dbReference type="RefSeq" id="WP_006782056.1">
    <property type="nucleotide sequence ID" value="NZ_CP040506.1"/>
</dbReference>
<dbReference type="PANTHER" id="PTHR30036">
    <property type="entry name" value="D-XYLOSE-BINDING PERIPLASMIC PROTEIN"/>
    <property type="match status" value="1"/>
</dbReference>
<proteinExistence type="inferred from homology"/>
<protein>
    <recommendedName>
        <fullName evidence="5">Periplasmic binding protein domain-containing protein</fullName>
    </recommendedName>
</protein>